<proteinExistence type="inferred from homology"/>
<reference evidence="6 7" key="1">
    <citation type="submission" date="2019-12" db="EMBL/GenBank/DDBJ databases">
        <title>Litoreibacter badius sp. nov., a novel bacteriochlorophyll a-containing bacterium in the genus Litoreibacter.</title>
        <authorList>
            <person name="Kanamuro M."/>
            <person name="Takabe Y."/>
            <person name="Mori K."/>
            <person name="Takaichi S."/>
            <person name="Hanada S."/>
        </authorList>
    </citation>
    <scope>NUCLEOTIDE SEQUENCE [LARGE SCALE GENOMIC DNA]</scope>
    <source>
        <strain evidence="6 7">K6</strain>
    </source>
</reference>
<evidence type="ECO:0000256" key="4">
    <source>
        <dbReference type="SAM" id="SignalP"/>
    </source>
</evidence>
<dbReference type="PANTHER" id="PTHR37423">
    <property type="entry name" value="SOLUBLE LYTIC MUREIN TRANSGLYCOSYLASE-RELATED"/>
    <property type="match status" value="1"/>
</dbReference>
<comment type="caution">
    <text evidence="6">The sequence shown here is derived from an EMBL/GenBank/DDBJ whole genome shotgun (WGS) entry which is preliminary data.</text>
</comment>
<dbReference type="GO" id="GO:0016020">
    <property type="term" value="C:membrane"/>
    <property type="evidence" value="ECO:0007669"/>
    <property type="project" value="InterPro"/>
</dbReference>
<dbReference type="GO" id="GO:0004553">
    <property type="term" value="F:hydrolase activity, hydrolyzing O-glycosyl compounds"/>
    <property type="evidence" value="ECO:0007669"/>
    <property type="project" value="InterPro"/>
</dbReference>
<comment type="similarity">
    <text evidence="1">Belongs to the transglycosylase Slt family.</text>
</comment>
<dbReference type="RefSeq" id="WP_159806570.1">
    <property type="nucleotide sequence ID" value="NZ_BLJE01000002.1"/>
</dbReference>
<keyword evidence="3 4" id="KW-0732">Signal</keyword>
<feature type="signal peptide" evidence="4">
    <location>
        <begin position="1"/>
        <end position="25"/>
    </location>
</feature>
<gene>
    <name evidence="6" type="ORF">KIN_20610</name>
</gene>
<dbReference type="AlphaFoldDB" id="A0A6N6JG96"/>
<evidence type="ECO:0000313" key="6">
    <source>
        <dbReference type="EMBL" id="GFE64987.1"/>
    </source>
</evidence>
<dbReference type="SUPFAM" id="SSF48435">
    <property type="entry name" value="Bacterial muramidases"/>
    <property type="match status" value="1"/>
</dbReference>
<name>A0A6N6JG96_9RHOB</name>
<dbReference type="PROSITE" id="PS00922">
    <property type="entry name" value="TRANSGLYCOSYLASE"/>
    <property type="match status" value="1"/>
</dbReference>
<comment type="similarity">
    <text evidence="2">Belongs to the virb1 family.</text>
</comment>
<dbReference type="Pfam" id="PF01464">
    <property type="entry name" value="SLT"/>
    <property type="match status" value="1"/>
</dbReference>
<protein>
    <submittedName>
        <fullName evidence="6">Lytic transglycosylase</fullName>
    </submittedName>
</protein>
<feature type="chain" id="PRO_5027018970" evidence="4">
    <location>
        <begin position="26"/>
        <end position="644"/>
    </location>
</feature>
<keyword evidence="7" id="KW-1185">Reference proteome</keyword>
<accession>A0A6N6JG96</accession>
<dbReference type="InterPro" id="IPR023346">
    <property type="entry name" value="Lysozyme-like_dom_sf"/>
</dbReference>
<dbReference type="InterPro" id="IPR008258">
    <property type="entry name" value="Transglycosylase_SLT_dom_1"/>
</dbReference>
<dbReference type="SUPFAM" id="SSF53955">
    <property type="entry name" value="Lysozyme-like"/>
    <property type="match status" value="1"/>
</dbReference>
<dbReference type="OrthoDB" id="9815002at2"/>
<evidence type="ECO:0000259" key="5">
    <source>
        <dbReference type="Pfam" id="PF01464"/>
    </source>
</evidence>
<evidence type="ECO:0000256" key="3">
    <source>
        <dbReference type="ARBA" id="ARBA00022729"/>
    </source>
</evidence>
<dbReference type="Gene3D" id="1.10.530.10">
    <property type="match status" value="1"/>
</dbReference>
<dbReference type="InterPro" id="IPR008939">
    <property type="entry name" value="Lytic_TGlycosylase_superhlx_U"/>
</dbReference>
<dbReference type="GO" id="GO:0042597">
    <property type="term" value="C:periplasmic space"/>
    <property type="evidence" value="ECO:0007669"/>
    <property type="project" value="InterPro"/>
</dbReference>
<dbReference type="EMBL" id="BLJE01000002">
    <property type="protein sequence ID" value="GFE64987.1"/>
    <property type="molecule type" value="Genomic_DNA"/>
</dbReference>
<dbReference type="PANTHER" id="PTHR37423:SF2">
    <property type="entry name" value="MEMBRANE-BOUND LYTIC MUREIN TRANSGLYCOSYLASE C"/>
    <property type="match status" value="1"/>
</dbReference>
<feature type="domain" description="Transglycosylase SLT" evidence="5">
    <location>
        <begin position="490"/>
        <end position="589"/>
    </location>
</feature>
<dbReference type="InterPro" id="IPR000189">
    <property type="entry name" value="Transglyc_AS"/>
</dbReference>
<dbReference type="GO" id="GO:0008933">
    <property type="term" value="F:peptidoglycan lytic transglycosylase activity"/>
    <property type="evidence" value="ECO:0007669"/>
    <property type="project" value="InterPro"/>
</dbReference>
<dbReference type="Proteomes" id="UP000436822">
    <property type="component" value="Unassembled WGS sequence"/>
</dbReference>
<dbReference type="CDD" id="cd13401">
    <property type="entry name" value="Slt70-like"/>
    <property type="match status" value="1"/>
</dbReference>
<dbReference type="Gene3D" id="1.25.20.10">
    <property type="entry name" value="Bacterial muramidases"/>
    <property type="match status" value="1"/>
</dbReference>
<sequence length="644" mass="71621">MRDRFYKALIACLMAASFGFGAANAASFNDALRAAERGNWTEVEALRAGLAGPELNMIDWMRLRGQQGTFAECQRFVTAFGDWPGMPLLRRRCENTIPRGADPDRVLQFFKGTQPQTGTGSLRYAEALYRTGQNSAGSNELRRAWMTFAMTQSEHDAYVTRNGNTVKDQHVQRLDMLVWRGAHSEAERMFDLVSDDYVKLAKARIALRKNEKGVDTLIEAVPESLRDDAGLAYERFLWRLRRDRDEAAVEILMERSISALDLGRPSAWAKQRRALARDYMRSGKAEQAYAIASSHYMKGGSDYADLEWLSGFLALRQLEAPAEAVAHFERFGAAVATPISLGRAGYWLGRAHEALGDDAAAAEAYAQGAQYQSSFYGQLAAERAGLPADPNMTGQGIFPSWRQASFANSSILDAILALHEAGHRNLTERFMLHAVEGSDRVALGQMADLALELEEPHIALMVSKLAARQGYELYRTYFPIATPAGLDLPVSPEFALSIARRESEFDPVVVSSAGARGLMQLMPRTAQEVARQVGESYSSTRLLSDPVYNARLGSQYLANLSRRFGNNPVLMSIAYNAGPSRANRWMSELGDPRSDRVDVVDWIEYIPFSETRNYVMRVTESFAPYRARLSGRVEDPALTSVLKQ</sequence>
<dbReference type="GO" id="GO:0000270">
    <property type="term" value="P:peptidoglycan metabolic process"/>
    <property type="evidence" value="ECO:0007669"/>
    <property type="project" value="InterPro"/>
</dbReference>
<evidence type="ECO:0000313" key="7">
    <source>
        <dbReference type="Proteomes" id="UP000436822"/>
    </source>
</evidence>
<evidence type="ECO:0000256" key="2">
    <source>
        <dbReference type="ARBA" id="ARBA00009387"/>
    </source>
</evidence>
<evidence type="ECO:0000256" key="1">
    <source>
        <dbReference type="ARBA" id="ARBA00007734"/>
    </source>
</evidence>
<organism evidence="6 7">
    <name type="scientific">Litoreibacter roseus</name>
    <dbReference type="NCBI Taxonomy" id="2601869"/>
    <lineage>
        <taxon>Bacteria</taxon>
        <taxon>Pseudomonadati</taxon>
        <taxon>Pseudomonadota</taxon>
        <taxon>Alphaproteobacteria</taxon>
        <taxon>Rhodobacterales</taxon>
        <taxon>Roseobacteraceae</taxon>
        <taxon>Litoreibacter</taxon>
    </lineage>
</organism>